<dbReference type="AlphaFoldDB" id="A0A5C6E4L6"/>
<comment type="caution">
    <text evidence="2">The sequence shown here is derived from an EMBL/GenBank/DDBJ whole genome shotgun (WGS) entry which is preliminary data.</text>
</comment>
<evidence type="ECO:0000313" key="3">
    <source>
        <dbReference type="Proteomes" id="UP000315471"/>
    </source>
</evidence>
<evidence type="ECO:0000256" key="1">
    <source>
        <dbReference type="SAM" id="MobiDB-lite"/>
    </source>
</evidence>
<gene>
    <name evidence="2" type="ORF">Q31b_19700</name>
</gene>
<sequence length="120" mass="13319">MIDSHDENGKRKPRRQRKAPETMPLFDHVETPKQTKKKAFIASRKTLPKNSEIVLAFIRKQGDYGAMMYEASVGTSVLYQSMSSVYANLKEKGLIRHNGVERPTPSGIMAAVAVAVEVSA</sequence>
<proteinExistence type="predicted"/>
<name>A0A5C6E4L6_9BACT</name>
<organism evidence="2 3">
    <name type="scientific">Novipirellula aureliae</name>
    <dbReference type="NCBI Taxonomy" id="2527966"/>
    <lineage>
        <taxon>Bacteria</taxon>
        <taxon>Pseudomonadati</taxon>
        <taxon>Planctomycetota</taxon>
        <taxon>Planctomycetia</taxon>
        <taxon>Pirellulales</taxon>
        <taxon>Pirellulaceae</taxon>
        <taxon>Novipirellula</taxon>
    </lineage>
</organism>
<protein>
    <submittedName>
        <fullName evidence="2">Uncharacterized protein</fullName>
    </submittedName>
</protein>
<keyword evidence="3" id="KW-1185">Reference proteome</keyword>
<feature type="region of interest" description="Disordered" evidence="1">
    <location>
        <begin position="1"/>
        <end position="23"/>
    </location>
</feature>
<dbReference type="RefSeq" id="WP_146599452.1">
    <property type="nucleotide sequence ID" value="NZ_SJPY01000003.1"/>
</dbReference>
<dbReference type="Proteomes" id="UP000315471">
    <property type="component" value="Unassembled WGS sequence"/>
</dbReference>
<reference evidence="2 3" key="1">
    <citation type="submission" date="2019-02" db="EMBL/GenBank/DDBJ databases">
        <title>Deep-cultivation of Planctomycetes and their phenomic and genomic characterization uncovers novel biology.</title>
        <authorList>
            <person name="Wiegand S."/>
            <person name="Jogler M."/>
            <person name="Boedeker C."/>
            <person name="Pinto D."/>
            <person name="Vollmers J."/>
            <person name="Rivas-Marin E."/>
            <person name="Kohn T."/>
            <person name="Peeters S.H."/>
            <person name="Heuer A."/>
            <person name="Rast P."/>
            <person name="Oberbeckmann S."/>
            <person name="Bunk B."/>
            <person name="Jeske O."/>
            <person name="Meyerdierks A."/>
            <person name="Storesund J.E."/>
            <person name="Kallscheuer N."/>
            <person name="Luecker S."/>
            <person name="Lage O.M."/>
            <person name="Pohl T."/>
            <person name="Merkel B.J."/>
            <person name="Hornburger P."/>
            <person name="Mueller R.-W."/>
            <person name="Bruemmer F."/>
            <person name="Labrenz M."/>
            <person name="Spormann A.M."/>
            <person name="Op Den Camp H."/>
            <person name="Overmann J."/>
            <person name="Amann R."/>
            <person name="Jetten M.S.M."/>
            <person name="Mascher T."/>
            <person name="Medema M.H."/>
            <person name="Devos D.P."/>
            <person name="Kaster A.-K."/>
            <person name="Ovreas L."/>
            <person name="Rohde M."/>
            <person name="Galperin M.Y."/>
            <person name="Jogler C."/>
        </authorList>
    </citation>
    <scope>NUCLEOTIDE SEQUENCE [LARGE SCALE GENOMIC DNA]</scope>
    <source>
        <strain evidence="2 3">Q31b</strain>
    </source>
</reference>
<accession>A0A5C6E4L6</accession>
<evidence type="ECO:0000313" key="2">
    <source>
        <dbReference type="EMBL" id="TWU42937.1"/>
    </source>
</evidence>
<feature type="compositionally biased region" description="Basic and acidic residues" evidence="1">
    <location>
        <begin position="1"/>
        <end position="10"/>
    </location>
</feature>
<dbReference type="EMBL" id="SJPY01000003">
    <property type="protein sequence ID" value="TWU42937.1"/>
    <property type="molecule type" value="Genomic_DNA"/>
</dbReference>